<dbReference type="GO" id="GO:0051539">
    <property type="term" value="F:4 iron, 4 sulfur cluster binding"/>
    <property type="evidence" value="ECO:0007669"/>
    <property type="project" value="UniProtKB-KW"/>
</dbReference>
<dbReference type="GO" id="GO:0000049">
    <property type="term" value="F:tRNA binding"/>
    <property type="evidence" value="ECO:0007669"/>
    <property type="project" value="UniProtKB-KW"/>
</dbReference>
<dbReference type="EC" id="2.3.1.-" evidence="14"/>
<evidence type="ECO:0000256" key="6">
    <source>
        <dbReference type="ARBA" id="ARBA00022691"/>
    </source>
</evidence>
<accession>E1F3Z1</accession>
<evidence type="ECO:0000256" key="7">
    <source>
        <dbReference type="ARBA" id="ARBA00022694"/>
    </source>
</evidence>
<dbReference type="InterPro" id="IPR007197">
    <property type="entry name" value="rSAM"/>
</dbReference>
<dbReference type="GO" id="GO:0106261">
    <property type="term" value="F:tRNA uridine(34) acetyltransferase activity"/>
    <property type="evidence" value="ECO:0007669"/>
    <property type="project" value="UniProtKB-EC"/>
</dbReference>
<evidence type="ECO:0000259" key="16">
    <source>
        <dbReference type="SMART" id="SM00729"/>
    </source>
</evidence>
<comment type="cofactor">
    <cofactor evidence="14 15">
        <name>[4Fe-4S] cluster</name>
        <dbReference type="ChEBI" id="CHEBI:49883"/>
    </cofactor>
    <text evidence="14 15">Binds 1 [4Fe-4S] cluster. The cluster is coordinated with 3 cysteines and an exchangeable S-adenosyl-L-methionine.</text>
</comment>
<dbReference type="InterPro" id="IPR056591">
    <property type="entry name" value="ELP3-like_N"/>
</dbReference>
<evidence type="ECO:0000256" key="13">
    <source>
        <dbReference type="ARBA" id="ARBA00047372"/>
    </source>
</evidence>
<dbReference type="InterPro" id="IPR032432">
    <property type="entry name" value="Radical_SAM_C"/>
</dbReference>
<dbReference type="AlphaFoldDB" id="E1F3Z1"/>
<keyword evidence="10 15" id="KW-0408">Iron</keyword>
<dbReference type="GO" id="GO:0046872">
    <property type="term" value="F:metal ion binding"/>
    <property type="evidence" value="ECO:0007669"/>
    <property type="project" value="UniProtKB-KW"/>
</dbReference>
<comment type="catalytic activity">
    <reaction evidence="13">
        <text>uridine(34) in tRNA + acetyl-CoA + S-adenosyl-L-methionine + H2O = 5-(carboxymethyl)uridine(34) in tRNA + 5'-deoxyadenosine + L-methionine + CoA + 2 H(+)</text>
        <dbReference type="Rhea" id="RHEA:61020"/>
        <dbReference type="Rhea" id="RHEA-COMP:10407"/>
        <dbReference type="Rhea" id="RHEA-COMP:11727"/>
        <dbReference type="ChEBI" id="CHEBI:15377"/>
        <dbReference type="ChEBI" id="CHEBI:15378"/>
        <dbReference type="ChEBI" id="CHEBI:17319"/>
        <dbReference type="ChEBI" id="CHEBI:57287"/>
        <dbReference type="ChEBI" id="CHEBI:57288"/>
        <dbReference type="ChEBI" id="CHEBI:57844"/>
        <dbReference type="ChEBI" id="CHEBI:59789"/>
        <dbReference type="ChEBI" id="CHEBI:65315"/>
        <dbReference type="ChEBI" id="CHEBI:74882"/>
        <dbReference type="EC" id="2.3.1.311"/>
    </reaction>
    <physiologicalReaction direction="left-to-right" evidence="13">
        <dbReference type="Rhea" id="RHEA:61021"/>
    </physiologicalReaction>
</comment>
<dbReference type="GO" id="GO:0002926">
    <property type="term" value="P:tRNA wobble base 5-methoxycarbonylmethyl-2-thiouridinylation"/>
    <property type="evidence" value="ECO:0007669"/>
    <property type="project" value="TreeGrafter"/>
</dbReference>
<dbReference type="SMART" id="SM00729">
    <property type="entry name" value="Elp3"/>
    <property type="match status" value="1"/>
</dbReference>
<dbReference type="InterPro" id="IPR039661">
    <property type="entry name" value="ELP3"/>
</dbReference>
<comment type="caution">
    <text evidence="17">The sequence shown here is derived from an EMBL/GenBank/DDBJ whole genome shotgun (WGS) entry which is preliminary data.</text>
</comment>
<dbReference type="InterPro" id="IPR034687">
    <property type="entry name" value="ELP3-like"/>
</dbReference>
<dbReference type="Pfam" id="PF23613">
    <property type="entry name" value="ELP3_N"/>
    <property type="match status" value="1"/>
</dbReference>
<dbReference type="GO" id="GO:0005737">
    <property type="term" value="C:cytoplasm"/>
    <property type="evidence" value="ECO:0007669"/>
    <property type="project" value="TreeGrafter"/>
</dbReference>
<evidence type="ECO:0000256" key="14">
    <source>
        <dbReference type="PIRNR" id="PIRNR005669"/>
    </source>
</evidence>
<keyword evidence="4 14" id="KW-0820">tRNA-binding</keyword>
<dbReference type="EMBL" id="ACVC01000160">
    <property type="protein sequence ID" value="EFO62816.1"/>
    <property type="molecule type" value="Genomic_DNA"/>
</dbReference>
<dbReference type="STRING" id="658858.E1F3Z1"/>
<feature type="binding site" evidence="15">
    <location>
        <position position="112"/>
    </location>
    <ligand>
        <name>[4Fe-4S] cluster</name>
        <dbReference type="ChEBI" id="CHEBI:49883"/>
        <note>4Fe-4S-S-AdoMet</note>
    </ligand>
</feature>
<dbReference type="InterPro" id="IPR006638">
    <property type="entry name" value="Elp3/MiaA/NifB-like_rSAM"/>
</dbReference>
<protein>
    <recommendedName>
        <fullName evidence="14">Elongator complex protein 3</fullName>
        <ecNumber evidence="14">2.3.1.-</ecNumber>
    </recommendedName>
</protein>
<proteinExistence type="inferred from homology"/>
<evidence type="ECO:0000256" key="11">
    <source>
        <dbReference type="ARBA" id="ARBA00023014"/>
    </source>
</evidence>
<evidence type="ECO:0000256" key="3">
    <source>
        <dbReference type="ARBA" id="ARBA00022485"/>
    </source>
</evidence>
<dbReference type="InterPro" id="IPR058240">
    <property type="entry name" value="rSAM_sf"/>
</dbReference>
<feature type="binding site" evidence="15">
    <location>
        <position position="109"/>
    </location>
    <ligand>
        <name>[4Fe-4S] cluster</name>
        <dbReference type="ChEBI" id="CHEBI:49883"/>
        <note>4Fe-4S-S-AdoMet</note>
    </ligand>
</feature>
<dbReference type="GO" id="GO:0033588">
    <property type="term" value="C:elongator holoenzyme complex"/>
    <property type="evidence" value="ECO:0007669"/>
    <property type="project" value="TreeGrafter"/>
</dbReference>
<keyword evidence="9" id="KW-0694">RNA-binding</keyword>
<dbReference type="SFLD" id="SFLDS00029">
    <property type="entry name" value="Radical_SAM"/>
    <property type="match status" value="1"/>
</dbReference>
<evidence type="ECO:0000256" key="10">
    <source>
        <dbReference type="ARBA" id="ARBA00023004"/>
    </source>
</evidence>
<comment type="pathway">
    <text evidence="1">tRNA modification.</text>
</comment>
<dbReference type="PANTHER" id="PTHR11135:SF0">
    <property type="entry name" value="ELONGATOR COMPLEX PROTEIN 3"/>
    <property type="match status" value="1"/>
</dbReference>
<reference evidence="17 18" key="1">
    <citation type="journal article" date="2010" name="BMC Genomics">
        <title>Genome analysis and comparative genomics of a Giardia intestinalis assemblage E isolate.</title>
        <authorList>
            <person name="Jerlstrom-Hultqvist J."/>
            <person name="Franzen O."/>
            <person name="Ankarklev J."/>
            <person name="Xu F."/>
            <person name="Nohynkova E."/>
            <person name="Andersson J.O."/>
            <person name="Svard S.G."/>
            <person name="Andersson B."/>
        </authorList>
    </citation>
    <scope>NUCLEOTIDE SEQUENCE [LARGE SCALE GENOMIC DNA]</scope>
    <source>
        <strain evidence="17 18">P15</strain>
    </source>
</reference>
<gene>
    <name evidence="17" type="ORF">GLP15_719</name>
</gene>
<evidence type="ECO:0000256" key="12">
    <source>
        <dbReference type="ARBA" id="ARBA00023315"/>
    </source>
</evidence>
<comment type="function">
    <text evidence="14">Catalytic tRNA acetyltransferase subunit of the elongator complex, which is required for multiple tRNA modifications, including mcm5U (5-methoxycarbonylmethyl uridine), mcm5s2U (5-methoxycarbonylmethyl-2-thiouridine), and ncm5U (5-carbamoylmethyl uridine). In the elongator complex, acts as a tRNA uridine(34) acetyltransferase by mediating formation of carboxymethyluridine in the wobble base at position 34 in tRNAs.</text>
</comment>
<evidence type="ECO:0000256" key="8">
    <source>
        <dbReference type="ARBA" id="ARBA00022723"/>
    </source>
</evidence>
<evidence type="ECO:0000256" key="9">
    <source>
        <dbReference type="ARBA" id="ARBA00022884"/>
    </source>
</evidence>
<dbReference type="SFLD" id="SFLDG01086">
    <property type="entry name" value="elongater_protein-like"/>
    <property type="match status" value="1"/>
</dbReference>
<organism evidence="17 18">
    <name type="scientific">Giardia intestinalis (strain P15)</name>
    <name type="common">Giardia lamblia</name>
    <dbReference type="NCBI Taxonomy" id="658858"/>
    <lineage>
        <taxon>Eukaryota</taxon>
        <taxon>Metamonada</taxon>
        <taxon>Diplomonadida</taxon>
        <taxon>Hexamitidae</taxon>
        <taxon>Giardiinae</taxon>
        <taxon>Giardia</taxon>
    </lineage>
</organism>
<feature type="binding site" evidence="15">
    <location>
        <position position="99"/>
    </location>
    <ligand>
        <name>[4Fe-4S] cluster</name>
        <dbReference type="ChEBI" id="CHEBI:49883"/>
        <note>4Fe-4S-S-AdoMet</note>
    </ligand>
</feature>
<dbReference type="GO" id="GO:0005634">
    <property type="term" value="C:nucleus"/>
    <property type="evidence" value="ECO:0007669"/>
    <property type="project" value="TreeGrafter"/>
</dbReference>
<evidence type="ECO:0000256" key="1">
    <source>
        <dbReference type="ARBA" id="ARBA00005217"/>
    </source>
</evidence>
<dbReference type="PANTHER" id="PTHR11135">
    <property type="entry name" value="HISTONE ACETYLTRANSFERASE-RELATED"/>
    <property type="match status" value="1"/>
</dbReference>
<dbReference type="SFLD" id="SFLDF00344">
    <property type="entry name" value="ELP3-like"/>
    <property type="match status" value="1"/>
</dbReference>
<keyword evidence="3" id="KW-0004">4Fe-4S</keyword>
<name>E1F3Z1_GIAIA</name>
<comment type="similarity">
    <text evidence="2 14">Belongs to the ELP3 family.</text>
</comment>
<dbReference type="CDD" id="cd01335">
    <property type="entry name" value="Radical_SAM"/>
    <property type="match status" value="1"/>
</dbReference>
<sequence length="588" mass="65936">MNKYQSQRVMLDSVVVNAILEILKAVNDKAGVVEQKDVTRASTLVARQYSLSQAPSVADIASSLPAAQKLELSNYLVRKPIRSASGVQVIAVMCKPHRCPHQVRTGASCTYCGGGPDSDFAYSTQSYTGFEPTSMRAIRARYDPTEQVRVRMEQLRQLGHTTNKIEVVLMGGTFLSTPRSYRDSFISGIYTGLTGHIPAGPRRTIVPESISYAARSSIKCVALTIETRPDYCEPRHLADMLRYGTTRLEIGVQSVYDDVCGDINRGHTVRSVIRCFGQSKDAGFKMIAHMMPNLPFTSTFRDIFGFQELFQSTNYRPDGLKIYPTLIIRGTELYERWRLNKYLRNLPTHKLIYLLTMIYVLAPPWVRIYRIMRDIPLPLISAGVDSSNLRELALASLARSKTQSLEIRQRESGIVEAASNEMTKKSLYIQDGGNARESSIDITPEICRRDYWANGGWETFLSIEAPIDLDTTPISKARTSPPVLYALCRLRRLPRGGGGRFLGIRPELQGKTSLIREVHVYGNAVGLSERGISIQHRGYGRILVREAERIARNEHKSVKLSIIAGVGTREYYSKLGYTLDGPYMSRML</sequence>
<evidence type="ECO:0000256" key="4">
    <source>
        <dbReference type="ARBA" id="ARBA00022555"/>
    </source>
</evidence>
<evidence type="ECO:0000313" key="17">
    <source>
        <dbReference type="EMBL" id="EFO62816.1"/>
    </source>
</evidence>
<dbReference type="SUPFAM" id="SSF102114">
    <property type="entry name" value="Radical SAM enzymes"/>
    <property type="match status" value="1"/>
</dbReference>
<keyword evidence="8 14" id="KW-0479">Metal-binding</keyword>
<keyword evidence="5 14" id="KW-0808">Transferase</keyword>
<keyword evidence="12 14" id="KW-0012">Acyltransferase</keyword>
<dbReference type="OMA" id="TFETRPD"/>
<dbReference type="SUPFAM" id="SSF55729">
    <property type="entry name" value="Acyl-CoA N-acyltransferases (Nat)"/>
    <property type="match status" value="1"/>
</dbReference>
<keyword evidence="7 14" id="KW-0819">tRNA processing</keyword>
<dbReference type="OrthoDB" id="10265243at2759"/>
<dbReference type="Proteomes" id="UP000008974">
    <property type="component" value="Unassembled WGS sequence"/>
</dbReference>
<dbReference type="InterPro" id="IPR016181">
    <property type="entry name" value="Acyl_CoA_acyltransferase"/>
</dbReference>
<dbReference type="Pfam" id="PF04055">
    <property type="entry name" value="Radical_SAM"/>
    <property type="match status" value="1"/>
</dbReference>
<keyword evidence="11 14" id="KW-0411">Iron-sulfur</keyword>
<evidence type="ECO:0000256" key="5">
    <source>
        <dbReference type="ARBA" id="ARBA00022679"/>
    </source>
</evidence>
<evidence type="ECO:0000313" key="18">
    <source>
        <dbReference type="Proteomes" id="UP000008974"/>
    </source>
</evidence>
<dbReference type="VEuPathDB" id="GiardiaDB:GLP15_719"/>
<evidence type="ECO:0000256" key="15">
    <source>
        <dbReference type="PIRSR" id="PIRSR005669-1"/>
    </source>
</evidence>
<feature type="domain" description="Elp3/MiaA/NifB-like radical SAM core" evidence="16">
    <location>
        <begin position="89"/>
        <end position="348"/>
    </location>
</feature>
<dbReference type="Pfam" id="PF16199">
    <property type="entry name" value="Radical_SAM_C"/>
    <property type="match status" value="1"/>
</dbReference>
<dbReference type="NCBIfam" id="TIGR01211">
    <property type="entry name" value="ELP3"/>
    <property type="match status" value="1"/>
</dbReference>
<dbReference type="PIRSF" id="PIRSF005669">
    <property type="entry name" value="Hist_AcTrfase_ELP3"/>
    <property type="match status" value="1"/>
</dbReference>
<keyword evidence="6 14" id="KW-0949">S-adenosyl-L-methionine</keyword>
<evidence type="ECO:0000256" key="2">
    <source>
        <dbReference type="ARBA" id="ARBA00005494"/>
    </source>
</evidence>